<dbReference type="Proteomes" id="UP000095286">
    <property type="component" value="Unplaced"/>
</dbReference>
<dbReference type="WBParaSite" id="RSKR_0000793400.1">
    <property type="protein sequence ID" value="RSKR_0000793400.1"/>
    <property type="gene ID" value="RSKR_0000793400"/>
</dbReference>
<reference evidence="2" key="1">
    <citation type="submission" date="2016-11" db="UniProtKB">
        <authorList>
            <consortium name="WormBaseParasite"/>
        </authorList>
    </citation>
    <scope>IDENTIFICATION</scope>
    <source>
        <strain evidence="2">KR3021</strain>
    </source>
</reference>
<protein>
    <submittedName>
        <fullName evidence="2">Acetyl-coenzyme A transporter 1</fullName>
    </submittedName>
</protein>
<evidence type="ECO:0000313" key="1">
    <source>
        <dbReference type="Proteomes" id="UP000095286"/>
    </source>
</evidence>
<sequence>MEMSEEMTSRRNRKRVNDDDNATHFSMTHSEDVMAFEGAYDTPILANTPLIFKSNFYPPDKSCKSKDEDKKSSSFRAFLSSIHGDENSLALLLVLYFLQGIPLGIMGCIPLILSENKASLADQSFFSFSSYPFSAKLLWAPIVDSIWIRKIGRRKTWLLPTQFLISLYLFGLSYSINDLLPHSETTNIAASIKILTFVFLPLNFLAATQDIAVDGWALTMLSRKNVGYASTCNVIGQHAGVFFGHNVFLFLSSEKYTNRFFRSTKGTGGLIEFSGFLLFWCAIFFITTTLVFLFKKEVDNSKSPSNDNHKKNDLPIESSDIKGNNTSLMNPDHHVDNDDEMELGIGETYSTLWKIILLKPMAMLLFVMFTNKFAFSAASSTTFLKLIEIGVDKEDISMLNVFLSPLAFVLPIFIGKFTVGQSPLNCFLYAYPLRLLINGLYSGLVYVSPWFQDADGSYPYHFYGIWLGAMLLHDSLSIVMFLSIMAFFAKISDPKIGGTYMTMLNTISNLGGMISGTVTMRFMDFVTYKNCYTKDTFEFVSVCNNKADALTCKTSGNSCQTDVDGYFITVAVGTVYGVIWLIFLWNRIKRFQHIPQSEWLVFKKNN</sequence>
<organism evidence="1 2">
    <name type="scientific">Rhabditophanes sp. KR3021</name>
    <dbReference type="NCBI Taxonomy" id="114890"/>
    <lineage>
        <taxon>Eukaryota</taxon>
        <taxon>Metazoa</taxon>
        <taxon>Ecdysozoa</taxon>
        <taxon>Nematoda</taxon>
        <taxon>Chromadorea</taxon>
        <taxon>Rhabditida</taxon>
        <taxon>Tylenchina</taxon>
        <taxon>Panagrolaimomorpha</taxon>
        <taxon>Strongyloidoidea</taxon>
        <taxon>Alloionematidae</taxon>
        <taxon>Rhabditophanes</taxon>
    </lineage>
</organism>
<accession>A0AC35U5D7</accession>
<name>A0AC35U5D7_9BILA</name>
<evidence type="ECO:0000313" key="2">
    <source>
        <dbReference type="WBParaSite" id="RSKR_0000793400.1"/>
    </source>
</evidence>
<proteinExistence type="predicted"/>